<sequence length="164" mass="17351">MTRWRNGAAYAAIALTALTGCGSAGSDDAAAPAPTTTTMTPRPTSKPPATIAPPTTTVDPYAGLPLIDHVTWTETIDGPRLLVVPTVAGRKTSTPGTDELAWQEVLALDADADAPGMRDQFICHWVWARMVAPDKPSWNLEPWRPDVGYSATVSANCNPGGPER</sequence>
<dbReference type="PROSITE" id="PS51257">
    <property type="entry name" value="PROKAR_LIPOPROTEIN"/>
    <property type="match status" value="1"/>
</dbReference>
<feature type="region of interest" description="Disordered" evidence="1">
    <location>
        <begin position="24"/>
        <end position="57"/>
    </location>
</feature>
<accession>A0ABQ2KF42</accession>
<name>A0ABQ2KF42_9NOCA</name>
<feature type="compositionally biased region" description="Low complexity" evidence="1">
    <location>
        <begin position="29"/>
        <end position="57"/>
    </location>
</feature>
<evidence type="ECO:0008006" key="5">
    <source>
        <dbReference type="Google" id="ProtNLM"/>
    </source>
</evidence>
<evidence type="ECO:0000256" key="2">
    <source>
        <dbReference type="SAM" id="SignalP"/>
    </source>
</evidence>
<evidence type="ECO:0000256" key="1">
    <source>
        <dbReference type="SAM" id="MobiDB-lite"/>
    </source>
</evidence>
<proteinExistence type="predicted"/>
<reference evidence="4" key="1">
    <citation type="journal article" date="2019" name="Int. J. Syst. Evol. Microbiol.">
        <title>The Global Catalogue of Microorganisms (GCM) 10K type strain sequencing project: providing services to taxonomists for standard genome sequencing and annotation.</title>
        <authorList>
            <consortium name="The Broad Institute Genomics Platform"/>
            <consortium name="The Broad Institute Genome Sequencing Center for Infectious Disease"/>
            <person name="Wu L."/>
            <person name="Ma J."/>
        </authorList>
    </citation>
    <scope>NUCLEOTIDE SEQUENCE [LARGE SCALE GENOMIC DNA]</scope>
    <source>
        <strain evidence="4">CGMCC 4.7329</strain>
    </source>
</reference>
<dbReference type="RefSeq" id="WP_189028147.1">
    <property type="nucleotide sequence ID" value="NZ_BMNE01000003.1"/>
</dbReference>
<dbReference type="Pfam" id="PF10783">
    <property type="entry name" value="DUF2599"/>
    <property type="match status" value="1"/>
</dbReference>
<organism evidence="3 4">
    <name type="scientific">Nocardia rhizosphaerihabitans</name>
    <dbReference type="NCBI Taxonomy" id="1691570"/>
    <lineage>
        <taxon>Bacteria</taxon>
        <taxon>Bacillati</taxon>
        <taxon>Actinomycetota</taxon>
        <taxon>Actinomycetes</taxon>
        <taxon>Mycobacteriales</taxon>
        <taxon>Nocardiaceae</taxon>
        <taxon>Nocardia</taxon>
    </lineage>
</organism>
<protein>
    <recommendedName>
        <fullName evidence="5">DUF2599 domain-containing protein</fullName>
    </recommendedName>
</protein>
<keyword evidence="2" id="KW-0732">Signal</keyword>
<feature type="signal peptide" evidence="2">
    <location>
        <begin position="1"/>
        <end position="26"/>
    </location>
</feature>
<dbReference type="InterPro" id="IPR019719">
    <property type="entry name" value="DUF2599"/>
</dbReference>
<dbReference type="EMBL" id="BMNE01000003">
    <property type="protein sequence ID" value="GGN79890.1"/>
    <property type="molecule type" value="Genomic_DNA"/>
</dbReference>
<keyword evidence="4" id="KW-1185">Reference proteome</keyword>
<feature type="chain" id="PRO_5045671942" description="DUF2599 domain-containing protein" evidence="2">
    <location>
        <begin position="27"/>
        <end position="164"/>
    </location>
</feature>
<evidence type="ECO:0000313" key="4">
    <source>
        <dbReference type="Proteomes" id="UP000658127"/>
    </source>
</evidence>
<gene>
    <name evidence="3" type="ORF">GCM10011610_28750</name>
</gene>
<comment type="caution">
    <text evidence="3">The sequence shown here is derived from an EMBL/GenBank/DDBJ whole genome shotgun (WGS) entry which is preliminary data.</text>
</comment>
<evidence type="ECO:0000313" key="3">
    <source>
        <dbReference type="EMBL" id="GGN79890.1"/>
    </source>
</evidence>
<dbReference type="Proteomes" id="UP000658127">
    <property type="component" value="Unassembled WGS sequence"/>
</dbReference>